<proteinExistence type="predicted"/>
<evidence type="ECO:0000313" key="7">
    <source>
        <dbReference type="Proteomes" id="UP000253759"/>
    </source>
</evidence>
<evidence type="ECO:0000256" key="1">
    <source>
        <dbReference type="ARBA" id="ARBA00023015"/>
    </source>
</evidence>
<dbReference type="Gene3D" id="3.30.450.40">
    <property type="match status" value="1"/>
</dbReference>
<dbReference type="CDD" id="cd00090">
    <property type="entry name" value="HTH_ARSR"/>
    <property type="match status" value="1"/>
</dbReference>
<feature type="domain" description="IclR-ED" evidence="5">
    <location>
        <begin position="110"/>
        <end position="295"/>
    </location>
</feature>
<sequence>MPQRRLPAPTGRPRTTMRWAERWSGRFSSTGSAACSARPKGADMAPATSALSRAHAVLLHIAQGGESATLRHISTDLDLPQSTTHRILGQLVEEGLVVATPAGQYRLGWKALQLARKIWNAASDEDLALPLMRELSDITGETVTLNKYLPSEGFCVCVAVAETAHSLSYALSVGDTRYLNMGAGGKSILAGMSETEADAVIARHGLPPATEETVTDLGSLKSDLRTIRDCGYAVSSGESVAGAIGYAVPVFYRGEMVFGSMAVTAPQIRFREEWEAGWISELRSKAHALSELLGASPAHIAAFYSPRTEEAVDA</sequence>
<dbReference type="PANTHER" id="PTHR30136:SF24">
    <property type="entry name" value="HTH-TYPE TRANSCRIPTIONAL REPRESSOR ALLR"/>
    <property type="match status" value="1"/>
</dbReference>
<dbReference type="EMBL" id="QQNH01000009">
    <property type="protein sequence ID" value="RDE09044.1"/>
    <property type="molecule type" value="Genomic_DNA"/>
</dbReference>
<dbReference type="GO" id="GO:0045892">
    <property type="term" value="P:negative regulation of DNA-templated transcription"/>
    <property type="evidence" value="ECO:0007669"/>
    <property type="project" value="TreeGrafter"/>
</dbReference>
<dbReference type="PROSITE" id="PS51077">
    <property type="entry name" value="HTH_ICLR"/>
    <property type="match status" value="1"/>
</dbReference>
<dbReference type="GO" id="GO:0003700">
    <property type="term" value="F:DNA-binding transcription factor activity"/>
    <property type="evidence" value="ECO:0007669"/>
    <property type="project" value="TreeGrafter"/>
</dbReference>
<dbReference type="GO" id="GO:0003677">
    <property type="term" value="F:DNA binding"/>
    <property type="evidence" value="ECO:0007669"/>
    <property type="project" value="UniProtKB-KW"/>
</dbReference>
<dbReference type="SMART" id="SM00346">
    <property type="entry name" value="HTH_ICLR"/>
    <property type="match status" value="1"/>
</dbReference>
<dbReference type="SUPFAM" id="SSF46785">
    <property type="entry name" value="Winged helix' DNA-binding domain"/>
    <property type="match status" value="1"/>
</dbReference>
<keyword evidence="7" id="KW-1185">Reference proteome</keyword>
<gene>
    <name evidence="6" type="ORF">DVH29_08805</name>
</gene>
<dbReference type="InterPro" id="IPR036390">
    <property type="entry name" value="WH_DNA-bd_sf"/>
</dbReference>
<keyword evidence="2" id="KW-0238">DNA-binding</keyword>
<protein>
    <submittedName>
        <fullName evidence="6">IclR family transcriptional regulator</fullName>
    </submittedName>
</protein>
<comment type="caution">
    <text evidence="6">The sequence shown here is derived from an EMBL/GenBank/DDBJ whole genome shotgun (WGS) entry which is preliminary data.</text>
</comment>
<reference evidence="7" key="1">
    <citation type="submission" date="2018-07" db="EMBL/GenBank/DDBJ databases">
        <authorList>
            <person name="Liu B.-T."/>
            <person name="Du Z."/>
        </authorList>
    </citation>
    <scope>NUCLEOTIDE SEQUENCE [LARGE SCALE GENOMIC DNA]</scope>
    <source>
        <strain evidence="7">XYN52</strain>
    </source>
</reference>
<accession>A0A369W2Z5</accession>
<dbReference type="InterPro" id="IPR029016">
    <property type="entry name" value="GAF-like_dom_sf"/>
</dbReference>
<dbReference type="PROSITE" id="PS51078">
    <property type="entry name" value="ICLR_ED"/>
    <property type="match status" value="1"/>
</dbReference>
<dbReference type="Proteomes" id="UP000253759">
    <property type="component" value="Unassembled WGS sequence"/>
</dbReference>
<name>A0A369W2Z5_9HYPH</name>
<dbReference type="AlphaFoldDB" id="A0A369W2Z5"/>
<dbReference type="SUPFAM" id="SSF55781">
    <property type="entry name" value="GAF domain-like"/>
    <property type="match status" value="1"/>
</dbReference>
<feature type="domain" description="HTH iclR-type" evidence="4">
    <location>
        <begin position="48"/>
        <end position="109"/>
    </location>
</feature>
<dbReference type="InterPro" id="IPR005471">
    <property type="entry name" value="Tscrpt_reg_IclR_N"/>
</dbReference>
<dbReference type="PANTHER" id="PTHR30136">
    <property type="entry name" value="HELIX-TURN-HELIX TRANSCRIPTIONAL REGULATOR, ICLR FAMILY"/>
    <property type="match status" value="1"/>
</dbReference>
<organism evidence="6 7">
    <name type="scientific">Pelagibacterium lacus</name>
    <dbReference type="NCBI Taxonomy" id="2282655"/>
    <lineage>
        <taxon>Bacteria</taxon>
        <taxon>Pseudomonadati</taxon>
        <taxon>Pseudomonadota</taxon>
        <taxon>Alphaproteobacteria</taxon>
        <taxon>Hyphomicrobiales</taxon>
        <taxon>Devosiaceae</taxon>
        <taxon>Pelagibacterium</taxon>
    </lineage>
</organism>
<dbReference type="InterPro" id="IPR011991">
    <property type="entry name" value="ArsR-like_HTH"/>
</dbReference>
<evidence type="ECO:0000256" key="3">
    <source>
        <dbReference type="ARBA" id="ARBA00023163"/>
    </source>
</evidence>
<dbReference type="InterPro" id="IPR050707">
    <property type="entry name" value="HTH_MetabolicPath_Reg"/>
</dbReference>
<keyword evidence="1" id="KW-0805">Transcription regulation</keyword>
<evidence type="ECO:0000259" key="4">
    <source>
        <dbReference type="PROSITE" id="PS51077"/>
    </source>
</evidence>
<evidence type="ECO:0000256" key="2">
    <source>
        <dbReference type="ARBA" id="ARBA00023125"/>
    </source>
</evidence>
<dbReference type="Pfam" id="PF09339">
    <property type="entry name" value="HTH_IclR"/>
    <property type="match status" value="1"/>
</dbReference>
<evidence type="ECO:0000259" key="5">
    <source>
        <dbReference type="PROSITE" id="PS51078"/>
    </source>
</evidence>
<dbReference type="Pfam" id="PF01614">
    <property type="entry name" value="IclR_C"/>
    <property type="match status" value="1"/>
</dbReference>
<dbReference type="Gene3D" id="1.10.10.10">
    <property type="entry name" value="Winged helix-like DNA-binding domain superfamily/Winged helix DNA-binding domain"/>
    <property type="match status" value="1"/>
</dbReference>
<dbReference type="InterPro" id="IPR014757">
    <property type="entry name" value="Tscrpt_reg_IclR_C"/>
</dbReference>
<keyword evidence="3" id="KW-0804">Transcription</keyword>
<dbReference type="InterPro" id="IPR036388">
    <property type="entry name" value="WH-like_DNA-bd_sf"/>
</dbReference>
<evidence type="ECO:0000313" key="6">
    <source>
        <dbReference type="EMBL" id="RDE09044.1"/>
    </source>
</evidence>